<evidence type="ECO:0000313" key="2">
    <source>
        <dbReference type="Proteomes" id="UP000193827"/>
    </source>
</evidence>
<reference evidence="1 2" key="1">
    <citation type="submission" date="2017-03" db="EMBL/GenBank/DDBJ databases">
        <authorList>
            <person name="Afonso C.L."/>
            <person name="Miller P.J."/>
            <person name="Scott M.A."/>
            <person name="Spackman E."/>
            <person name="Goraichik I."/>
            <person name="Dimitrov K.M."/>
            <person name="Suarez D.L."/>
            <person name="Swayne D.E."/>
        </authorList>
    </citation>
    <scope>NUCLEOTIDE SEQUENCE [LARGE SCALE GENOMIC DNA]</scope>
    <source>
        <strain evidence="1 2">CECT 8287</strain>
    </source>
</reference>
<protein>
    <submittedName>
        <fullName evidence="1">Uncharacterized protein</fullName>
    </submittedName>
</protein>
<evidence type="ECO:0000313" key="1">
    <source>
        <dbReference type="EMBL" id="SLN31582.1"/>
    </source>
</evidence>
<organism evidence="1 2">
    <name type="scientific">Roseovarius litorisediminis</name>
    <dbReference type="NCBI Taxonomy" id="1312363"/>
    <lineage>
        <taxon>Bacteria</taxon>
        <taxon>Pseudomonadati</taxon>
        <taxon>Pseudomonadota</taxon>
        <taxon>Alphaproteobacteria</taxon>
        <taxon>Rhodobacterales</taxon>
        <taxon>Roseobacteraceae</taxon>
        <taxon>Roseovarius</taxon>
    </lineage>
</organism>
<dbReference type="OrthoDB" id="7744489at2"/>
<keyword evidence="2" id="KW-1185">Reference proteome</keyword>
<proteinExistence type="predicted"/>
<name>A0A1Y5S7H4_9RHOB</name>
<gene>
    <name evidence="1" type="ORF">PEL8287_01482</name>
</gene>
<dbReference type="AlphaFoldDB" id="A0A1Y5S7H4"/>
<accession>A0A1Y5S7H4</accession>
<dbReference type="Proteomes" id="UP000193827">
    <property type="component" value="Unassembled WGS sequence"/>
</dbReference>
<sequence length="98" mass="10550">MRLTGEFQLPEPVLVTVILKPVPDPSGSESMAHAFAMLKDWAATQNLTVQPPVNTDAETLRFAVVLTSDVDQADALIADLLGKAFVDTSYRKPADALP</sequence>
<dbReference type="EMBL" id="FWFL01000003">
    <property type="protein sequence ID" value="SLN31582.1"/>
    <property type="molecule type" value="Genomic_DNA"/>
</dbReference>